<feature type="domain" description="WW" evidence="3">
    <location>
        <begin position="124"/>
        <end position="153"/>
    </location>
</feature>
<dbReference type="CDD" id="cd00201">
    <property type="entry name" value="WW"/>
    <property type="match status" value="1"/>
</dbReference>
<reference evidence="5 6" key="1">
    <citation type="submission" date="2021-12" db="EMBL/GenBank/DDBJ databases">
        <title>High titer production of polyol ester of fatty acids by Rhodotorula paludigena BS15 towards product separation-free biomass refinery.</title>
        <authorList>
            <person name="Mano J."/>
            <person name="Ono H."/>
            <person name="Tanaka T."/>
            <person name="Naito K."/>
            <person name="Sushida H."/>
            <person name="Ike M."/>
            <person name="Tokuyasu K."/>
            <person name="Kitaoka M."/>
        </authorList>
    </citation>
    <scope>NUCLEOTIDE SEQUENCE [LARGE SCALE GENOMIC DNA]</scope>
    <source>
        <strain evidence="5 6">BS15</strain>
    </source>
</reference>
<evidence type="ECO:0000259" key="3">
    <source>
        <dbReference type="PROSITE" id="PS50020"/>
    </source>
</evidence>
<dbReference type="SMART" id="SM00441">
    <property type="entry name" value="FF"/>
    <property type="match status" value="4"/>
</dbReference>
<dbReference type="EMBL" id="BQKY01000004">
    <property type="protein sequence ID" value="GJN88884.1"/>
    <property type="molecule type" value="Genomic_DNA"/>
</dbReference>
<organism evidence="5 6">
    <name type="scientific">Rhodotorula paludigena</name>
    <dbReference type="NCBI Taxonomy" id="86838"/>
    <lineage>
        <taxon>Eukaryota</taxon>
        <taxon>Fungi</taxon>
        <taxon>Dikarya</taxon>
        <taxon>Basidiomycota</taxon>
        <taxon>Pucciniomycotina</taxon>
        <taxon>Microbotryomycetes</taxon>
        <taxon>Sporidiobolales</taxon>
        <taxon>Sporidiobolaceae</taxon>
        <taxon>Rhodotorula</taxon>
    </lineage>
</organism>
<dbReference type="PANTHER" id="PTHR15377:SF3">
    <property type="entry name" value="WW DOMAIN-CONTAINING PROTEIN"/>
    <property type="match status" value="1"/>
</dbReference>
<dbReference type="InterPro" id="IPR045148">
    <property type="entry name" value="TCRG1-like"/>
</dbReference>
<evidence type="ECO:0000259" key="4">
    <source>
        <dbReference type="PROSITE" id="PS51676"/>
    </source>
</evidence>
<dbReference type="Gene3D" id="2.20.70.10">
    <property type="match status" value="2"/>
</dbReference>
<dbReference type="PANTHER" id="PTHR15377">
    <property type="entry name" value="TRANSCRIPTION ELONGATION REGULATOR 1"/>
    <property type="match status" value="1"/>
</dbReference>
<dbReference type="Proteomes" id="UP001342314">
    <property type="component" value="Unassembled WGS sequence"/>
</dbReference>
<feature type="compositionally biased region" description="Acidic residues" evidence="2">
    <location>
        <begin position="196"/>
        <end position="211"/>
    </location>
</feature>
<dbReference type="PROSITE" id="PS51676">
    <property type="entry name" value="FF"/>
    <property type="match status" value="2"/>
</dbReference>
<dbReference type="InterPro" id="IPR002713">
    <property type="entry name" value="FF_domain"/>
</dbReference>
<feature type="region of interest" description="Disordered" evidence="2">
    <location>
        <begin position="48"/>
        <end position="72"/>
    </location>
</feature>
<feature type="compositionally biased region" description="Basic and acidic residues" evidence="2">
    <location>
        <begin position="305"/>
        <end position="328"/>
    </location>
</feature>
<gene>
    <name evidence="5" type="ORF">Rhopal_001855-T1</name>
</gene>
<feature type="domain" description="FF" evidence="4">
    <location>
        <begin position="592"/>
        <end position="647"/>
    </location>
</feature>
<dbReference type="SUPFAM" id="SSF81698">
    <property type="entry name" value="FF domain"/>
    <property type="match status" value="4"/>
</dbReference>
<dbReference type="GO" id="GO:0003712">
    <property type="term" value="F:transcription coregulator activity"/>
    <property type="evidence" value="ECO:0007669"/>
    <property type="project" value="TreeGrafter"/>
</dbReference>
<feature type="compositionally biased region" description="Low complexity" evidence="2">
    <location>
        <begin position="528"/>
        <end position="552"/>
    </location>
</feature>
<feature type="compositionally biased region" description="Low complexity" evidence="2">
    <location>
        <begin position="88"/>
        <end position="106"/>
    </location>
</feature>
<dbReference type="PROSITE" id="PS50020">
    <property type="entry name" value="WW_DOMAIN_2"/>
    <property type="match status" value="2"/>
</dbReference>
<protein>
    <recommendedName>
        <fullName evidence="7">Transcription elongation regulator 1</fullName>
    </recommendedName>
</protein>
<dbReference type="InterPro" id="IPR036517">
    <property type="entry name" value="FF_domain_sf"/>
</dbReference>
<dbReference type="SMART" id="SM00456">
    <property type="entry name" value="WW"/>
    <property type="match status" value="2"/>
</dbReference>
<dbReference type="InterPro" id="IPR001202">
    <property type="entry name" value="WW_dom"/>
</dbReference>
<evidence type="ECO:0000256" key="2">
    <source>
        <dbReference type="SAM" id="MobiDB-lite"/>
    </source>
</evidence>
<comment type="caution">
    <text evidence="5">The sequence shown here is derived from an EMBL/GenBank/DDBJ whole genome shotgun (WGS) entry which is preliminary data.</text>
</comment>
<feature type="region of interest" description="Disordered" evidence="2">
    <location>
        <begin position="526"/>
        <end position="593"/>
    </location>
</feature>
<evidence type="ECO:0008006" key="7">
    <source>
        <dbReference type="Google" id="ProtNLM"/>
    </source>
</evidence>
<keyword evidence="6" id="KW-1185">Reference proteome</keyword>
<feature type="domain" description="WW" evidence="3">
    <location>
        <begin position="20"/>
        <end position="53"/>
    </location>
</feature>
<dbReference type="InterPro" id="IPR036020">
    <property type="entry name" value="WW_dom_sf"/>
</dbReference>
<feature type="compositionally biased region" description="Low complexity" evidence="2">
    <location>
        <begin position="235"/>
        <end position="249"/>
    </location>
</feature>
<feature type="compositionally biased region" description="Low complexity" evidence="2">
    <location>
        <begin position="287"/>
        <end position="304"/>
    </location>
</feature>
<dbReference type="PROSITE" id="PS01159">
    <property type="entry name" value="WW_DOMAIN_1"/>
    <property type="match status" value="2"/>
</dbReference>
<evidence type="ECO:0000256" key="1">
    <source>
        <dbReference type="ARBA" id="ARBA00022737"/>
    </source>
</evidence>
<dbReference type="Gene3D" id="1.10.10.440">
    <property type="entry name" value="FF domain"/>
    <property type="match status" value="5"/>
</dbReference>
<sequence>MSGACPPPPPPGFPVQGFLPPVPPPWTEHKAPNGAPYWFNPLTNVSTYTRPSLPPPPPGFPIAGAPPPPAPAGFPIAAAAAAPAAALPPLHFSSGPTAAATSAPAPQKKEKKEKPKTKVPIEGTPWIRVTTNRGNVFFSHRDTKESRWTVPDEIKEQVDELERKERDEQEREEREREEAQAAAAAPASAKKRKADDDEAEADGDAVADGEDAGAAGEAGEDAEGEPSSALDIEIEGGADAGAPVPVAPAKAEEEQADAPPKKKKAKKSKVVSSLDELTDEDWQRQIAAEMAAEAEAGTGEAVAEADAKEKERAEAEAREKEEKDKVERERLEVNQIEAAALYKVLLSEKDINPMAPFETELSKFVNDPRYHAVKNTRDRRDLFDEFCKEKIREQRAARKKAAESGVKVDPLTAYRALLTSAVTSTRTHFSDFKRAHQKDARFREYGKTEGDREKEFKRFLRDLGERKRAAAEKADREFGEMLNEDREIRPGDKWAEVKKRHASDARYAAVVSSSLREQLFNKHLSSLASGSRPSTSAASASTSASKASATAPSKEDKAARAAEALREREERVRQDKLRNERSANQARGNLGREEAEREFAQLLVDAVRDHKAHFDDVAPTLARDPRFDAASLHPSDKRRLFDQHQQKLHRTRVSDVEALFAAHSPSLTTPFHDVLPAISSDAHVQRLVGSDFDALEALYASWLARRTQRAREDFTQMLRESPILEHWGRMQKLEKREKVALIGEEGQRNDESDDEADTREMAEQIDLRAIHAVLKNDKRYLEFNHVPEDRERWVEEYTKNLSAPKTTVHQRD</sequence>
<keyword evidence="1" id="KW-0677">Repeat</keyword>
<dbReference type="Pfam" id="PF01846">
    <property type="entry name" value="FF"/>
    <property type="match status" value="3"/>
</dbReference>
<dbReference type="AlphaFoldDB" id="A0AAV5GED7"/>
<feature type="compositionally biased region" description="Pro residues" evidence="2">
    <location>
        <begin position="52"/>
        <end position="72"/>
    </location>
</feature>
<feature type="compositionally biased region" description="Basic and acidic residues" evidence="2">
    <location>
        <begin position="139"/>
        <end position="179"/>
    </location>
</feature>
<dbReference type="Pfam" id="PF00397">
    <property type="entry name" value="WW"/>
    <property type="match status" value="1"/>
</dbReference>
<feature type="domain" description="FF" evidence="4">
    <location>
        <begin position="335"/>
        <end position="389"/>
    </location>
</feature>
<dbReference type="GO" id="GO:0070063">
    <property type="term" value="F:RNA polymerase binding"/>
    <property type="evidence" value="ECO:0007669"/>
    <property type="project" value="InterPro"/>
</dbReference>
<accession>A0AAV5GED7</accession>
<evidence type="ECO:0000313" key="6">
    <source>
        <dbReference type="Proteomes" id="UP001342314"/>
    </source>
</evidence>
<evidence type="ECO:0000313" key="5">
    <source>
        <dbReference type="EMBL" id="GJN88884.1"/>
    </source>
</evidence>
<dbReference type="GO" id="GO:0005634">
    <property type="term" value="C:nucleus"/>
    <property type="evidence" value="ECO:0007669"/>
    <property type="project" value="TreeGrafter"/>
</dbReference>
<dbReference type="SUPFAM" id="SSF51045">
    <property type="entry name" value="WW domain"/>
    <property type="match status" value="2"/>
</dbReference>
<feature type="compositionally biased region" description="Basic and acidic residues" evidence="2">
    <location>
        <begin position="553"/>
        <end position="581"/>
    </location>
</feature>
<name>A0AAV5GED7_9BASI</name>
<feature type="region of interest" description="Disordered" evidence="2">
    <location>
        <begin position="88"/>
        <end position="328"/>
    </location>
</feature>
<proteinExistence type="predicted"/>